<protein>
    <recommendedName>
        <fullName evidence="7">ATP-dependent Clp protease proteolytic subunit</fullName>
    </recommendedName>
</protein>
<dbReference type="HAMAP" id="MF_00444">
    <property type="entry name" value="ClpP"/>
    <property type="match status" value="1"/>
</dbReference>
<keyword evidence="3" id="KW-0378">Hydrolase</keyword>
<dbReference type="InterPro" id="IPR001907">
    <property type="entry name" value="ClpP"/>
</dbReference>
<accession>A0A7C9CI09</accession>
<dbReference type="PROSITE" id="PS00382">
    <property type="entry name" value="CLP_PROTEASE_HIS"/>
    <property type="match status" value="1"/>
</dbReference>
<comment type="catalytic activity">
    <reaction evidence="5 6">
        <text>Hydrolysis of proteins to small peptides in the presence of ATP and magnesium. alpha-casein is the usual test substrate. In the absence of ATP, only oligopeptides shorter than five residues are hydrolyzed (such as succinyl-Leu-Tyr-|-NHMec, and Leu-Tyr-Leu-|-Tyr-Trp, in which cleavage of the -Tyr-|-Leu- and -Tyr-|-Trp bonds also occurs).</text>
        <dbReference type="EC" id="3.4.21.92"/>
    </reaction>
</comment>
<evidence type="ECO:0000313" key="8">
    <source>
        <dbReference type="EMBL" id="MBA4616284.1"/>
    </source>
</evidence>
<evidence type="ECO:0000256" key="2">
    <source>
        <dbReference type="ARBA" id="ARBA00022670"/>
    </source>
</evidence>
<evidence type="ECO:0000256" key="5">
    <source>
        <dbReference type="ARBA" id="ARBA00034021"/>
    </source>
</evidence>
<evidence type="ECO:0000256" key="7">
    <source>
        <dbReference type="RuleBase" id="RU003567"/>
    </source>
</evidence>
<sequence>MDVALSLSSTLSPQLLPQNPSYSFKCRHFHPNFPLSNPTFRISSPTFRPSSFASPKNSLRFPRTTHDSPNFDPAFNLGFDENRLSPIMGSTSAPQTLESATRDAVADIMGLLFKERIVFLGSAIDDFVADAIISQLMLLDAQDPTKDIQLFINCSGGSLGATIAIFDVLQLLRSDVSTVAFGYCASTASLILCGGAKGKRLAMPNARIMIHQPGGAVTGLAYDVEVQAQEIMQNKDYVIRIISERSGRPYEQVEKDLDKDRYMSAIEAIDYGLIDEVIDREKIIPVPPLPERRQSRFPVVEVPKEWEDPRKFLFPEIPDDEIY</sequence>
<organism evidence="8">
    <name type="scientific">Opuntia streptacantha</name>
    <name type="common">Prickly pear cactus</name>
    <name type="synonym">Opuntia cardona</name>
    <dbReference type="NCBI Taxonomy" id="393608"/>
    <lineage>
        <taxon>Eukaryota</taxon>
        <taxon>Viridiplantae</taxon>
        <taxon>Streptophyta</taxon>
        <taxon>Embryophyta</taxon>
        <taxon>Tracheophyta</taxon>
        <taxon>Spermatophyta</taxon>
        <taxon>Magnoliopsida</taxon>
        <taxon>eudicotyledons</taxon>
        <taxon>Gunneridae</taxon>
        <taxon>Pentapetalae</taxon>
        <taxon>Caryophyllales</taxon>
        <taxon>Cactineae</taxon>
        <taxon>Cactaceae</taxon>
        <taxon>Opuntioideae</taxon>
        <taxon>Opuntia</taxon>
    </lineage>
</organism>
<keyword evidence="2" id="KW-0645">Protease</keyword>
<dbReference type="GO" id="GO:0009532">
    <property type="term" value="C:plastid stroma"/>
    <property type="evidence" value="ECO:0007669"/>
    <property type="project" value="UniProtKB-ARBA"/>
</dbReference>
<dbReference type="CDD" id="cd07017">
    <property type="entry name" value="S14_ClpP_2"/>
    <property type="match status" value="1"/>
</dbReference>
<evidence type="ECO:0000256" key="6">
    <source>
        <dbReference type="PROSITE-ProRule" id="PRU10086"/>
    </source>
</evidence>
<dbReference type="PRINTS" id="PR00127">
    <property type="entry name" value="CLPPROTEASEP"/>
</dbReference>
<dbReference type="GO" id="GO:0009368">
    <property type="term" value="C:endopeptidase Clp complex"/>
    <property type="evidence" value="ECO:0007669"/>
    <property type="project" value="TreeGrafter"/>
</dbReference>
<dbReference type="InterPro" id="IPR033135">
    <property type="entry name" value="ClpP_His_AS"/>
</dbReference>
<dbReference type="Pfam" id="PF00574">
    <property type="entry name" value="CLP_protease"/>
    <property type="match status" value="1"/>
</dbReference>
<dbReference type="GO" id="GO:0004176">
    <property type="term" value="F:ATP-dependent peptidase activity"/>
    <property type="evidence" value="ECO:0007669"/>
    <property type="project" value="InterPro"/>
</dbReference>
<dbReference type="InterPro" id="IPR023562">
    <property type="entry name" value="ClpP/TepA"/>
</dbReference>
<evidence type="ECO:0000256" key="4">
    <source>
        <dbReference type="ARBA" id="ARBA00022825"/>
    </source>
</evidence>
<dbReference type="GO" id="GO:0006515">
    <property type="term" value="P:protein quality control for misfolded or incompletely synthesized proteins"/>
    <property type="evidence" value="ECO:0007669"/>
    <property type="project" value="TreeGrafter"/>
</dbReference>
<dbReference type="EMBL" id="GISG01010864">
    <property type="protein sequence ID" value="MBA4616284.1"/>
    <property type="molecule type" value="Transcribed_RNA"/>
</dbReference>
<evidence type="ECO:0000256" key="1">
    <source>
        <dbReference type="ARBA" id="ARBA00007039"/>
    </source>
</evidence>
<name>A0A7C9CI09_OPUST</name>
<evidence type="ECO:0000256" key="3">
    <source>
        <dbReference type="ARBA" id="ARBA00022801"/>
    </source>
</evidence>
<dbReference type="InterPro" id="IPR029045">
    <property type="entry name" value="ClpP/crotonase-like_dom_sf"/>
</dbReference>
<dbReference type="GO" id="GO:0051117">
    <property type="term" value="F:ATPase binding"/>
    <property type="evidence" value="ECO:0007669"/>
    <property type="project" value="TreeGrafter"/>
</dbReference>
<dbReference type="Gene3D" id="3.90.226.10">
    <property type="entry name" value="2-enoyl-CoA Hydratase, Chain A, domain 1"/>
    <property type="match status" value="1"/>
</dbReference>
<proteinExistence type="inferred from homology"/>
<dbReference type="AlphaFoldDB" id="A0A7C9CI09"/>
<dbReference type="PANTHER" id="PTHR10381">
    <property type="entry name" value="ATP-DEPENDENT CLP PROTEASE PROTEOLYTIC SUBUNIT"/>
    <property type="match status" value="1"/>
</dbReference>
<reference evidence="8" key="1">
    <citation type="journal article" date="2013" name="J. Plant Res.">
        <title>Effect of fungi and light on seed germination of three Opuntia species from semiarid lands of central Mexico.</title>
        <authorList>
            <person name="Delgado-Sanchez P."/>
            <person name="Jimenez-Bremont J.F."/>
            <person name="Guerrero-Gonzalez Mde L."/>
            <person name="Flores J."/>
        </authorList>
    </citation>
    <scope>NUCLEOTIDE SEQUENCE</scope>
    <source>
        <tissue evidence="8">Cladode</tissue>
    </source>
</reference>
<dbReference type="SUPFAM" id="SSF52096">
    <property type="entry name" value="ClpP/crotonase"/>
    <property type="match status" value="1"/>
</dbReference>
<keyword evidence="4" id="KW-0720">Serine protease</keyword>
<reference evidence="8" key="2">
    <citation type="submission" date="2020-07" db="EMBL/GenBank/DDBJ databases">
        <authorList>
            <person name="Vera ALvarez R."/>
            <person name="Arias-Moreno D.M."/>
            <person name="Jimenez-Jacinto V."/>
            <person name="Jimenez-Bremont J.F."/>
            <person name="Swaminathan K."/>
            <person name="Moose S.P."/>
            <person name="Guerrero-Gonzalez M.L."/>
            <person name="Marino-Ramirez L."/>
            <person name="Landsman D."/>
            <person name="Rodriguez-Kessler M."/>
            <person name="Delgado-Sanchez P."/>
        </authorList>
    </citation>
    <scope>NUCLEOTIDE SEQUENCE</scope>
    <source>
        <tissue evidence="8">Cladode</tissue>
    </source>
</reference>
<dbReference type="GO" id="GO:0004252">
    <property type="term" value="F:serine-type endopeptidase activity"/>
    <property type="evidence" value="ECO:0007669"/>
    <property type="project" value="UniProtKB-EC"/>
</dbReference>
<dbReference type="PANTHER" id="PTHR10381:SF24">
    <property type="entry name" value="ATP-DEPENDENT CLP PROTEASE PROTEOLYTIC SUBUNIT 4, CHLOROPLASTIC"/>
    <property type="match status" value="1"/>
</dbReference>
<feature type="active site" evidence="6">
    <location>
        <position position="211"/>
    </location>
</feature>
<comment type="similarity">
    <text evidence="1 7">Belongs to the peptidase S14 family.</text>
</comment>